<feature type="region of interest" description="Disordered" evidence="1">
    <location>
        <begin position="73"/>
        <end position="96"/>
    </location>
</feature>
<dbReference type="OrthoDB" id="9989163at2759"/>
<evidence type="ECO:0000313" key="4">
    <source>
        <dbReference type="Proteomes" id="UP000727407"/>
    </source>
</evidence>
<dbReference type="InterPro" id="IPR046926">
    <property type="entry name" value="GREB1_N"/>
</dbReference>
<dbReference type="InterPro" id="IPR028422">
    <property type="entry name" value="GREB1"/>
</dbReference>
<feature type="region of interest" description="Disordered" evidence="1">
    <location>
        <begin position="237"/>
        <end position="269"/>
    </location>
</feature>
<keyword evidence="4" id="KW-1185">Reference proteome</keyword>
<comment type="caution">
    <text evidence="3">The sequence shown here is derived from an EMBL/GenBank/DDBJ whole genome shotgun (WGS) entry which is preliminary data.</text>
</comment>
<proteinExistence type="predicted"/>
<feature type="compositionally biased region" description="Polar residues" evidence="1">
    <location>
        <begin position="253"/>
        <end position="269"/>
    </location>
</feature>
<dbReference type="Pfam" id="PF15782">
    <property type="entry name" value="GREB1_N"/>
    <property type="match status" value="1"/>
</dbReference>
<feature type="domain" description="GREB1 N-terminal" evidence="2">
    <location>
        <begin position="80"/>
        <end position="229"/>
    </location>
</feature>
<feature type="non-terminal residue" evidence="3">
    <location>
        <position position="269"/>
    </location>
</feature>
<gene>
    <name evidence="3" type="primary">greb1l</name>
    <name evidence="3" type="ORF">DAT39_012241</name>
</gene>
<name>A0A8J4ULS2_CLAMG</name>
<accession>A0A8J4ULS2</accession>
<organism evidence="3 4">
    <name type="scientific">Clarias magur</name>
    <name type="common">Asian catfish</name>
    <name type="synonym">Macropteronotus magur</name>
    <dbReference type="NCBI Taxonomy" id="1594786"/>
    <lineage>
        <taxon>Eukaryota</taxon>
        <taxon>Metazoa</taxon>
        <taxon>Chordata</taxon>
        <taxon>Craniata</taxon>
        <taxon>Vertebrata</taxon>
        <taxon>Euteleostomi</taxon>
        <taxon>Actinopterygii</taxon>
        <taxon>Neopterygii</taxon>
        <taxon>Teleostei</taxon>
        <taxon>Ostariophysi</taxon>
        <taxon>Siluriformes</taxon>
        <taxon>Clariidae</taxon>
        <taxon>Clarias</taxon>
    </lineage>
</organism>
<feature type="compositionally biased region" description="Acidic residues" evidence="1">
    <location>
        <begin position="81"/>
        <end position="90"/>
    </location>
</feature>
<evidence type="ECO:0000256" key="1">
    <source>
        <dbReference type="SAM" id="MobiDB-lite"/>
    </source>
</evidence>
<reference evidence="3" key="1">
    <citation type="submission" date="2020-07" db="EMBL/GenBank/DDBJ databases">
        <title>Clarias magur genome sequencing, assembly and annotation.</title>
        <authorList>
            <person name="Kushwaha B."/>
            <person name="Kumar R."/>
            <person name="Das P."/>
            <person name="Joshi C.G."/>
            <person name="Kumar D."/>
            <person name="Nagpure N.S."/>
            <person name="Pandey M."/>
            <person name="Agarwal S."/>
            <person name="Srivastava S."/>
            <person name="Singh M."/>
            <person name="Sahoo L."/>
            <person name="Jayasankar P."/>
            <person name="Meher P.K."/>
            <person name="Koringa P.G."/>
            <person name="Iquebal M.A."/>
            <person name="Das S.P."/>
            <person name="Bit A."/>
            <person name="Patnaik S."/>
            <person name="Patel N."/>
            <person name="Shah T.M."/>
            <person name="Hinsu A."/>
            <person name="Jena J.K."/>
        </authorList>
    </citation>
    <scope>NUCLEOTIDE SEQUENCE</scope>
    <source>
        <strain evidence="3">CIFAMagur01</strain>
        <tissue evidence="3">Testis</tissue>
    </source>
</reference>
<dbReference type="GO" id="GO:0001822">
    <property type="term" value="P:kidney development"/>
    <property type="evidence" value="ECO:0007669"/>
    <property type="project" value="TreeGrafter"/>
</dbReference>
<feature type="compositionally biased region" description="Low complexity" evidence="1">
    <location>
        <begin position="237"/>
        <end position="252"/>
    </location>
</feature>
<dbReference type="PANTHER" id="PTHR15720">
    <property type="entry name" value="GREB1-RELATED"/>
    <property type="match status" value="1"/>
</dbReference>
<dbReference type="EMBL" id="QNUK01000213">
    <property type="protein sequence ID" value="KAF5898027.1"/>
    <property type="molecule type" value="Genomic_DNA"/>
</dbReference>
<dbReference type="PANTHER" id="PTHR15720:SF12">
    <property type="entry name" value="GREB1-LIKE PROTEIN"/>
    <property type="match status" value="1"/>
</dbReference>
<dbReference type="Proteomes" id="UP000727407">
    <property type="component" value="Unassembled WGS sequence"/>
</dbReference>
<dbReference type="AlphaFoldDB" id="A0A8J4ULS2"/>
<evidence type="ECO:0000313" key="3">
    <source>
        <dbReference type="EMBL" id="KAF5898027.1"/>
    </source>
</evidence>
<protein>
    <submittedName>
        <fullName evidence="3">GREB1-like protein</fullName>
    </submittedName>
</protein>
<sequence>MGNSYAGQLKSSRFEEALHNSIEASLRSSNGDLQPIFTQLYLEPDQYTPNLDDIKTKIDVSLRADGGGHVLVNFPSSSGVDDMDDDDESESSSPPLPYLQAPAPDGCCTMDGFCQAGKDLRLVSMATEPIDVPPGFELVGAKSPSIPEHILVCAVDKRFLPDENGKNALLGFSGSCVGCGEKGFRYFTEFSNHINLKLSTQPKKQKHLKYHLVKNSQGALCKGTLICWKDCKTRQFSSVSSSKPSSSSSLSSKENGGANSHSPSSFSLS</sequence>
<evidence type="ECO:0000259" key="2">
    <source>
        <dbReference type="Pfam" id="PF15782"/>
    </source>
</evidence>